<dbReference type="SUPFAM" id="SSF53067">
    <property type="entry name" value="Actin-like ATPase domain"/>
    <property type="match status" value="2"/>
</dbReference>
<feature type="domain" description="Exopolyphosphatase C-terminal" evidence="2">
    <location>
        <begin position="338"/>
        <end position="483"/>
    </location>
</feature>
<dbReference type="Gene3D" id="3.30.420.40">
    <property type="match status" value="1"/>
</dbReference>
<dbReference type="EC" id="3.6.1.40" evidence="3"/>
<dbReference type="RefSeq" id="WP_183932949.1">
    <property type="nucleotide sequence ID" value="NZ_JACICF010000001.1"/>
</dbReference>
<evidence type="ECO:0000259" key="1">
    <source>
        <dbReference type="Pfam" id="PF02541"/>
    </source>
</evidence>
<dbReference type="GO" id="GO:0008894">
    <property type="term" value="F:guanosine-5'-triphosphate,3'-diphosphate diphosphatase activity"/>
    <property type="evidence" value="ECO:0007669"/>
    <property type="project" value="UniProtKB-EC"/>
</dbReference>
<dbReference type="InterPro" id="IPR003695">
    <property type="entry name" value="Ppx_GppA_N"/>
</dbReference>
<dbReference type="PANTHER" id="PTHR30005:SF0">
    <property type="entry name" value="RETROGRADE REGULATION PROTEIN 2"/>
    <property type="match status" value="1"/>
</dbReference>
<keyword evidence="3" id="KW-0378">Hydrolase</keyword>
<dbReference type="EC" id="3.6.1.11" evidence="3"/>
<dbReference type="Gene3D" id="1.10.3210.10">
    <property type="entry name" value="Hypothetical protein af1432"/>
    <property type="match status" value="1"/>
</dbReference>
<protein>
    <submittedName>
        <fullName evidence="3">Exopolyphosphatase/guanosine-5'-triphosphate, 3'-diphosphate pyrophosphatase</fullName>
        <ecNumber evidence="3">3.6.1.11</ecNumber>
        <ecNumber evidence="3">3.6.1.40</ecNumber>
    </submittedName>
</protein>
<reference evidence="3 4" key="1">
    <citation type="submission" date="2020-08" db="EMBL/GenBank/DDBJ databases">
        <title>Genomic Encyclopedia of Type Strains, Phase IV (KMG-IV): sequencing the most valuable type-strain genomes for metagenomic binning, comparative biology and taxonomic classification.</title>
        <authorList>
            <person name="Goeker M."/>
        </authorList>
    </citation>
    <scope>NUCLEOTIDE SEQUENCE [LARGE SCALE GENOMIC DNA]</scope>
    <source>
        <strain evidence="3 4">DSM 24194</strain>
    </source>
</reference>
<dbReference type="InterPro" id="IPR050273">
    <property type="entry name" value="GppA/Ppx_hydrolase"/>
</dbReference>
<proteinExistence type="predicted"/>
<evidence type="ECO:0000313" key="4">
    <source>
        <dbReference type="Proteomes" id="UP000578569"/>
    </source>
</evidence>
<evidence type="ECO:0000313" key="3">
    <source>
        <dbReference type="EMBL" id="MBB3763621.1"/>
    </source>
</evidence>
<dbReference type="CDD" id="cd24052">
    <property type="entry name" value="ASKHA_NBD_HpPPX-GppA-like"/>
    <property type="match status" value="1"/>
</dbReference>
<gene>
    <name evidence="3" type="ORF">FHS50_000644</name>
</gene>
<evidence type="ECO:0000259" key="2">
    <source>
        <dbReference type="Pfam" id="PF21697"/>
    </source>
</evidence>
<dbReference type="Pfam" id="PF21697">
    <property type="entry name" value="Ppx_C"/>
    <property type="match status" value="1"/>
</dbReference>
<dbReference type="EMBL" id="JACICF010000001">
    <property type="protein sequence ID" value="MBB3763621.1"/>
    <property type="molecule type" value="Genomic_DNA"/>
</dbReference>
<dbReference type="SUPFAM" id="SSF109604">
    <property type="entry name" value="HD-domain/PDEase-like"/>
    <property type="match status" value="1"/>
</dbReference>
<dbReference type="InterPro" id="IPR048951">
    <property type="entry name" value="Ppx_C"/>
</dbReference>
<dbReference type="InterPro" id="IPR043129">
    <property type="entry name" value="ATPase_NBD"/>
</dbReference>
<dbReference type="GO" id="GO:0004309">
    <property type="term" value="F:exopolyphosphatase activity"/>
    <property type="evidence" value="ECO:0007669"/>
    <property type="project" value="UniProtKB-EC"/>
</dbReference>
<name>A0A839YTM5_9SPHN</name>
<keyword evidence="4" id="KW-1185">Reference proteome</keyword>
<sequence>MSADVPFGPVGIIDIGSNSVRLVVYGGSERVPSILFNEKVMAGLGRSVGADGRMDEEAMAMAIEALGRFRIVTRRIGVKRLRTVATAAVRDAENGPEFLAAARKLGLKPRLLSGEEEAVGSAYGVISAIPEARGVVADLGGGSLELAVVGGGVVSEATSLPLGVLRVGSPADEKAIAAELGRALSGGALAEAARGEGLYLVGGSFRAVAMLDMELARHPLPIVHAHDIKEARLRALEKHVRAYPDGDGQHYGPISSQRIPHLPAAIAILRQLGRKLQPASITTSAYGLREGLLYGDLPARRRGEDPLLAEALEVGRRLGRFGDHGALLDQWIAPLFKDDSVDAARLRLAACLLGDIAWNAHPDFRAERAVDLAVHGNWVGIDAQGRALLGRALYTAFGGNGGFDKRLRKLLAEGDEDRAECWGRAIRLAQRLSAGTEALLKRTAIGMEDDTLVLTVPERRRAMVSEAVLKRLGQLGEAMGRESAVRYA</sequence>
<organism evidence="3 4">
    <name type="scientific">Sphingomicrobium lutaoense</name>
    <dbReference type="NCBI Taxonomy" id="515949"/>
    <lineage>
        <taxon>Bacteria</taxon>
        <taxon>Pseudomonadati</taxon>
        <taxon>Pseudomonadota</taxon>
        <taxon>Alphaproteobacteria</taxon>
        <taxon>Sphingomonadales</taxon>
        <taxon>Sphingomonadaceae</taxon>
        <taxon>Sphingomicrobium</taxon>
    </lineage>
</organism>
<dbReference type="PANTHER" id="PTHR30005">
    <property type="entry name" value="EXOPOLYPHOSPHATASE"/>
    <property type="match status" value="1"/>
</dbReference>
<dbReference type="AlphaFoldDB" id="A0A839YTM5"/>
<dbReference type="Proteomes" id="UP000578569">
    <property type="component" value="Unassembled WGS sequence"/>
</dbReference>
<dbReference type="Pfam" id="PF02541">
    <property type="entry name" value="Ppx-GppA"/>
    <property type="match status" value="1"/>
</dbReference>
<accession>A0A839YTM5</accession>
<comment type="caution">
    <text evidence="3">The sequence shown here is derived from an EMBL/GenBank/DDBJ whole genome shotgun (WGS) entry which is preliminary data.</text>
</comment>
<feature type="domain" description="Ppx/GppA phosphatase N-terminal" evidence="1">
    <location>
        <begin position="29"/>
        <end position="298"/>
    </location>
</feature>
<dbReference type="Gene3D" id="3.30.420.150">
    <property type="entry name" value="Exopolyphosphatase. Domain 2"/>
    <property type="match status" value="1"/>
</dbReference>